<evidence type="ECO:0000256" key="3">
    <source>
        <dbReference type="SAM" id="MobiDB-lite"/>
    </source>
</evidence>
<dbReference type="AlphaFoldDB" id="A0A2R5FA08"/>
<feature type="domain" description="Glycine zipper 2TM" evidence="4">
    <location>
        <begin position="137"/>
        <end position="178"/>
    </location>
</feature>
<feature type="compositionally biased region" description="Polar residues" evidence="3">
    <location>
        <begin position="94"/>
        <end position="103"/>
    </location>
</feature>
<dbReference type="RefSeq" id="WP_109016210.1">
    <property type="nucleotide sequence ID" value="NZ_BDOQ01000013.1"/>
</dbReference>
<dbReference type="PANTHER" id="PTHR35603:SF2">
    <property type="entry name" value="OUTER MEMBRANE LIPOPROTEIN"/>
    <property type="match status" value="1"/>
</dbReference>
<proteinExistence type="predicted"/>
<comment type="subcellular location">
    <subcellularLocation>
        <location evidence="1">Membrane</location>
    </subcellularLocation>
</comment>
<dbReference type="PANTHER" id="PTHR35603">
    <property type="match status" value="1"/>
</dbReference>
<dbReference type="EMBL" id="BDOQ01000013">
    <property type="protein sequence ID" value="GBG15046.1"/>
    <property type="molecule type" value="Genomic_DNA"/>
</dbReference>
<dbReference type="InterPro" id="IPR008816">
    <property type="entry name" value="Gly_zipper_2TM_dom"/>
</dbReference>
<reference evidence="5 6" key="1">
    <citation type="journal article" date="2018" name="Environ. Microbiol.">
        <title>Isolation and genomic characterization of Novimethylophilus kurashikiensis gen. nov. sp. nov., a new lanthanide-dependent methylotrophic species of Methylophilaceae.</title>
        <authorList>
            <person name="Lv H."/>
            <person name="Sahin N."/>
            <person name="Tani A."/>
        </authorList>
    </citation>
    <scope>NUCLEOTIDE SEQUENCE [LARGE SCALE GENOMIC DNA]</scope>
    <source>
        <strain evidence="5 6">La2-4</strain>
    </source>
</reference>
<dbReference type="Proteomes" id="UP000245081">
    <property type="component" value="Unassembled WGS sequence"/>
</dbReference>
<name>A0A2R5FA08_9PROT</name>
<evidence type="ECO:0000313" key="5">
    <source>
        <dbReference type="EMBL" id="GBG15046.1"/>
    </source>
</evidence>
<sequence length="226" mass="22941">MNFSNSRRMHPLMVITAVSLTTFSLLGIATITGVINPARSNSGTESFQVAMPVSDADAKKLETTNSASDHKTASSSADKPTSEPAVRHSHSASREATGSNSVNKPIGATAAHPAACNVCGKVASIQLVKQDGEATGLGAVAGGVAGGLLGNQVGKGKGNVLMTILGAGGGAYAGHTIEKKVKSTESYLVKVHMNDGSTRNVTMNEKPEFAVGDPVKVINGGVTVLS</sequence>
<accession>A0A2R5FA08</accession>
<dbReference type="InterPro" id="IPR051407">
    <property type="entry name" value="Bact_OM_lipoprot/Surf_antigen"/>
</dbReference>
<protein>
    <recommendedName>
        <fullName evidence="4">Glycine zipper 2TM domain-containing protein</fullName>
    </recommendedName>
</protein>
<comment type="caution">
    <text evidence="5">The sequence shown here is derived from an EMBL/GenBank/DDBJ whole genome shotgun (WGS) entry which is preliminary data.</text>
</comment>
<gene>
    <name evidence="5" type="ORF">NMK_2647</name>
</gene>
<evidence type="ECO:0000256" key="2">
    <source>
        <dbReference type="ARBA" id="ARBA00023136"/>
    </source>
</evidence>
<evidence type="ECO:0000259" key="4">
    <source>
        <dbReference type="Pfam" id="PF05433"/>
    </source>
</evidence>
<evidence type="ECO:0000256" key="1">
    <source>
        <dbReference type="ARBA" id="ARBA00004370"/>
    </source>
</evidence>
<evidence type="ECO:0000313" key="6">
    <source>
        <dbReference type="Proteomes" id="UP000245081"/>
    </source>
</evidence>
<dbReference type="Pfam" id="PF05433">
    <property type="entry name" value="Rick_17kDa_Anti"/>
    <property type="match status" value="1"/>
</dbReference>
<keyword evidence="6" id="KW-1185">Reference proteome</keyword>
<dbReference type="OrthoDB" id="5298735at2"/>
<dbReference type="GO" id="GO:0019867">
    <property type="term" value="C:outer membrane"/>
    <property type="evidence" value="ECO:0007669"/>
    <property type="project" value="InterPro"/>
</dbReference>
<organism evidence="5 6">
    <name type="scientific">Novimethylophilus kurashikiensis</name>
    <dbReference type="NCBI Taxonomy" id="1825523"/>
    <lineage>
        <taxon>Bacteria</taxon>
        <taxon>Pseudomonadati</taxon>
        <taxon>Pseudomonadota</taxon>
        <taxon>Betaproteobacteria</taxon>
        <taxon>Nitrosomonadales</taxon>
        <taxon>Methylophilaceae</taxon>
        <taxon>Novimethylophilus</taxon>
    </lineage>
</organism>
<feature type="region of interest" description="Disordered" evidence="3">
    <location>
        <begin position="62"/>
        <end position="105"/>
    </location>
</feature>
<feature type="compositionally biased region" description="Basic and acidic residues" evidence="3">
    <location>
        <begin position="62"/>
        <end position="72"/>
    </location>
</feature>
<keyword evidence="2" id="KW-0472">Membrane</keyword>